<evidence type="ECO:0000256" key="2">
    <source>
        <dbReference type="ARBA" id="ARBA00008685"/>
    </source>
</evidence>
<accession>A0AAD8EEH4</accession>
<dbReference type="PANTHER" id="PTHR42643:SF24">
    <property type="entry name" value="IONOTROPIC RECEPTOR 60A"/>
    <property type="match status" value="1"/>
</dbReference>
<evidence type="ECO:0000256" key="6">
    <source>
        <dbReference type="ARBA" id="ARBA00023136"/>
    </source>
</evidence>
<dbReference type="SUPFAM" id="SSF53850">
    <property type="entry name" value="Periplasmic binding protein-like II"/>
    <property type="match status" value="1"/>
</dbReference>
<evidence type="ECO:0000256" key="7">
    <source>
        <dbReference type="ARBA" id="ARBA00023170"/>
    </source>
</evidence>
<keyword evidence="12" id="KW-1185">Reference proteome</keyword>
<evidence type="ECO:0000256" key="1">
    <source>
        <dbReference type="ARBA" id="ARBA00004651"/>
    </source>
</evidence>
<keyword evidence="5 9" id="KW-1133">Transmembrane helix</keyword>
<dbReference type="GO" id="GO:0015276">
    <property type="term" value="F:ligand-gated monoatomic ion channel activity"/>
    <property type="evidence" value="ECO:0007669"/>
    <property type="project" value="InterPro"/>
</dbReference>
<evidence type="ECO:0000256" key="5">
    <source>
        <dbReference type="ARBA" id="ARBA00022989"/>
    </source>
</evidence>
<feature type="transmembrane region" description="Helical" evidence="9">
    <location>
        <begin position="188"/>
        <end position="212"/>
    </location>
</feature>
<name>A0AAD8EEH4_DIPPU</name>
<evidence type="ECO:0000259" key="10">
    <source>
        <dbReference type="Pfam" id="PF00060"/>
    </source>
</evidence>
<reference evidence="11" key="2">
    <citation type="submission" date="2023-05" db="EMBL/GenBank/DDBJ databases">
        <authorList>
            <person name="Fouks B."/>
        </authorList>
    </citation>
    <scope>NUCLEOTIDE SEQUENCE</scope>
    <source>
        <strain evidence="11">Stay&amp;Tobe</strain>
        <tissue evidence="11">Testes</tissue>
    </source>
</reference>
<evidence type="ECO:0000256" key="4">
    <source>
        <dbReference type="ARBA" id="ARBA00022692"/>
    </source>
</evidence>
<evidence type="ECO:0000256" key="3">
    <source>
        <dbReference type="ARBA" id="ARBA00022475"/>
    </source>
</evidence>
<keyword evidence="8" id="KW-0325">Glycoprotein</keyword>
<feature type="transmembrane region" description="Helical" evidence="9">
    <location>
        <begin position="123"/>
        <end position="142"/>
    </location>
</feature>
<comment type="similarity">
    <text evidence="2">Belongs to the glutamate-gated ion channel (TC 1.A.10.1) family.</text>
</comment>
<dbReference type="Pfam" id="PF00060">
    <property type="entry name" value="Lig_chan"/>
    <property type="match status" value="1"/>
</dbReference>
<dbReference type="Proteomes" id="UP001233999">
    <property type="component" value="Unassembled WGS sequence"/>
</dbReference>
<evidence type="ECO:0000256" key="9">
    <source>
        <dbReference type="SAM" id="Phobius"/>
    </source>
</evidence>
<keyword evidence="3" id="KW-1003">Cell membrane</keyword>
<feature type="transmembrane region" description="Helical" evidence="9">
    <location>
        <begin position="382"/>
        <end position="400"/>
    </location>
</feature>
<dbReference type="InterPro" id="IPR052192">
    <property type="entry name" value="Insect_Ionotropic_Sensory_Rcpt"/>
</dbReference>
<organism evidence="11 12">
    <name type="scientific">Diploptera punctata</name>
    <name type="common">Pacific beetle cockroach</name>
    <dbReference type="NCBI Taxonomy" id="6984"/>
    <lineage>
        <taxon>Eukaryota</taxon>
        <taxon>Metazoa</taxon>
        <taxon>Ecdysozoa</taxon>
        <taxon>Arthropoda</taxon>
        <taxon>Hexapoda</taxon>
        <taxon>Insecta</taxon>
        <taxon>Pterygota</taxon>
        <taxon>Neoptera</taxon>
        <taxon>Polyneoptera</taxon>
        <taxon>Dictyoptera</taxon>
        <taxon>Blattodea</taxon>
        <taxon>Blaberoidea</taxon>
        <taxon>Blaberidae</taxon>
        <taxon>Diplopterinae</taxon>
        <taxon>Diploptera</taxon>
    </lineage>
</organism>
<dbReference type="EMBL" id="JASPKZ010006837">
    <property type="protein sequence ID" value="KAJ9586812.1"/>
    <property type="molecule type" value="Genomic_DNA"/>
</dbReference>
<dbReference type="Gene3D" id="1.10.287.70">
    <property type="match status" value="1"/>
</dbReference>
<dbReference type="GO" id="GO:0050906">
    <property type="term" value="P:detection of stimulus involved in sensory perception"/>
    <property type="evidence" value="ECO:0007669"/>
    <property type="project" value="UniProtKB-ARBA"/>
</dbReference>
<dbReference type="InterPro" id="IPR001320">
    <property type="entry name" value="Iontro_rcpt_C"/>
</dbReference>
<gene>
    <name evidence="11" type="ORF">L9F63_019598</name>
</gene>
<protein>
    <recommendedName>
        <fullName evidence="10">Ionotropic glutamate receptor C-terminal domain-containing protein</fullName>
    </recommendedName>
</protein>
<proteinExistence type="inferred from homology"/>
<reference evidence="11" key="1">
    <citation type="journal article" date="2023" name="IScience">
        <title>Live-bearing cockroach genome reveals convergent evolutionary mechanisms linked to viviparity in insects and beyond.</title>
        <authorList>
            <person name="Fouks B."/>
            <person name="Harrison M.C."/>
            <person name="Mikhailova A.A."/>
            <person name="Marchal E."/>
            <person name="English S."/>
            <person name="Carruthers M."/>
            <person name="Jennings E.C."/>
            <person name="Chiamaka E.L."/>
            <person name="Frigard R.A."/>
            <person name="Pippel M."/>
            <person name="Attardo G.M."/>
            <person name="Benoit J.B."/>
            <person name="Bornberg-Bauer E."/>
            <person name="Tobe S.S."/>
        </authorList>
    </citation>
    <scope>NUCLEOTIDE SEQUENCE</scope>
    <source>
        <strain evidence="11">Stay&amp;Tobe</strain>
    </source>
</reference>
<keyword evidence="6 9" id="KW-0472">Membrane</keyword>
<feature type="domain" description="Ionotropic glutamate receptor C-terminal" evidence="10">
    <location>
        <begin position="123"/>
        <end position="258"/>
    </location>
</feature>
<keyword evidence="7" id="KW-0675">Receptor</keyword>
<sequence>MLLQILQDPWEHFFDLRYKHLNTWTKVGYAYTSHVARMLNFSMKIIHSPYWGWPDENGSYDGVIGQIQRGEVDIGGGGIFMQKGRLDVVDFASTTNIYNGKFVFLQPQLPEVQEIFSLPFDTMVWYTIIGTTAVITISLKMMHKLQATIQPNGIKEQPLTWSDACLDSLGIICQEGANGSPTYTSMRIVFLMMLFLSVFLYTSYSAIIVVLLQAPASPISTITDLMASPLKLCMQDLISNTRYVNETIDPDIKRLYREKLYNQPPAVAFTSPEIGISRVQKGLVAFHGDMSSGFKIISDTFEEHEKCRLRYVQMISTVMVTIPVTKGSQYEEHIRQKIIWLRESGLLDREDKVWVSQPPKCSKDDGQFVIIGLTEFFPVIQVFLYGVLFSIILLIIEFIVNKALPRILKQYRINQDTKISLGQKCKHQTQ</sequence>
<dbReference type="GO" id="GO:0005886">
    <property type="term" value="C:plasma membrane"/>
    <property type="evidence" value="ECO:0007669"/>
    <property type="project" value="UniProtKB-SubCell"/>
</dbReference>
<dbReference type="AlphaFoldDB" id="A0AAD8EEH4"/>
<evidence type="ECO:0000256" key="8">
    <source>
        <dbReference type="ARBA" id="ARBA00023180"/>
    </source>
</evidence>
<evidence type="ECO:0000313" key="12">
    <source>
        <dbReference type="Proteomes" id="UP001233999"/>
    </source>
</evidence>
<dbReference type="PANTHER" id="PTHR42643">
    <property type="entry name" value="IONOTROPIC RECEPTOR 20A-RELATED"/>
    <property type="match status" value="1"/>
</dbReference>
<dbReference type="Gene3D" id="3.40.190.10">
    <property type="entry name" value="Periplasmic binding protein-like II"/>
    <property type="match status" value="1"/>
</dbReference>
<keyword evidence="4 9" id="KW-0812">Transmembrane</keyword>
<comment type="caution">
    <text evidence="11">The sequence shown here is derived from an EMBL/GenBank/DDBJ whole genome shotgun (WGS) entry which is preliminary data.</text>
</comment>
<comment type="subcellular location">
    <subcellularLocation>
        <location evidence="1">Cell membrane</location>
        <topology evidence="1">Multi-pass membrane protein</topology>
    </subcellularLocation>
</comment>
<evidence type="ECO:0000313" key="11">
    <source>
        <dbReference type="EMBL" id="KAJ9586812.1"/>
    </source>
</evidence>